<accession>A0A3P1BMS6</accession>
<comment type="caution">
    <text evidence="1">The sequence shown here is derived from an EMBL/GenBank/DDBJ whole genome shotgun (WGS) entry which is preliminary data.</text>
</comment>
<dbReference type="AlphaFoldDB" id="A0A3P1BMS6"/>
<dbReference type="RefSeq" id="WP_124876533.1">
    <property type="nucleotide sequence ID" value="NZ_RQJO01000009.1"/>
</dbReference>
<dbReference type="OrthoDB" id="956506at2"/>
<reference evidence="1 2" key="1">
    <citation type="submission" date="2018-11" db="EMBL/GenBank/DDBJ databases">
        <authorList>
            <person name="Zhou Z."/>
            <person name="Wang G."/>
        </authorList>
    </citation>
    <scope>NUCLEOTIDE SEQUENCE [LARGE SCALE GENOMIC DNA]</scope>
    <source>
        <strain evidence="1 2">KCTC52004</strain>
    </source>
</reference>
<name>A0A3P1BMS6_9BACT</name>
<protein>
    <submittedName>
        <fullName evidence="1">Uncharacterized protein</fullName>
    </submittedName>
</protein>
<dbReference type="EMBL" id="RQJO01000009">
    <property type="protein sequence ID" value="RRB02371.1"/>
    <property type="molecule type" value="Genomic_DNA"/>
</dbReference>
<evidence type="ECO:0000313" key="2">
    <source>
        <dbReference type="Proteomes" id="UP000271925"/>
    </source>
</evidence>
<gene>
    <name evidence="1" type="ORF">EHT25_18035</name>
</gene>
<organism evidence="1 2">
    <name type="scientific">Larkinella rosea</name>
    <dbReference type="NCBI Taxonomy" id="2025312"/>
    <lineage>
        <taxon>Bacteria</taxon>
        <taxon>Pseudomonadati</taxon>
        <taxon>Bacteroidota</taxon>
        <taxon>Cytophagia</taxon>
        <taxon>Cytophagales</taxon>
        <taxon>Spirosomataceae</taxon>
        <taxon>Larkinella</taxon>
    </lineage>
</organism>
<proteinExistence type="predicted"/>
<evidence type="ECO:0000313" key="1">
    <source>
        <dbReference type="EMBL" id="RRB02371.1"/>
    </source>
</evidence>
<keyword evidence="2" id="KW-1185">Reference proteome</keyword>
<dbReference type="Proteomes" id="UP000271925">
    <property type="component" value="Unassembled WGS sequence"/>
</dbReference>
<sequence>MANVKTVIEEWAVKDLEDGSSLKIAVLGCTELGNESRPGIQVMYMGNIINYEPLFVERLAYQAHKAGVSEYLLTDYSWTYYEDQYIKNSLIIGSPLKARVEVKTRSSKPVIKEYELPFEV</sequence>